<dbReference type="EMBL" id="FNKM01000002">
    <property type="protein sequence ID" value="SDR22609.1"/>
    <property type="molecule type" value="Genomic_DNA"/>
</dbReference>
<evidence type="ECO:0000256" key="3">
    <source>
        <dbReference type="ARBA" id="ARBA00023163"/>
    </source>
</evidence>
<dbReference type="CDD" id="cd06170">
    <property type="entry name" value="LuxR_C_like"/>
    <property type="match status" value="1"/>
</dbReference>
<keyword evidence="4" id="KW-0597">Phosphoprotein</keyword>
<dbReference type="InterPro" id="IPR001789">
    <property type="entry name" value="Sig_transdc_resp-reg_receiver"/>
</dbReference>
<keyword evidence="1" id="KW-0805">Transcription regulation</keyword>
<evidence type="ECO:0000313" key="7">
    <source>
        <dbReference type="EMBL" id="SDR22609.1"/>
    </source>
</evidence>
<dbReference type="GO" id="GO:0006355">
    <property type="term" value="P:regulation of DNA-templated transcription"/>
    <property type="evidence" value="ECO:0007669"/>
    <property type="project" value="InterPro"/>
</dbReference>
<keyword evidence="9" id="KW-1185">Reference proteome</keyword>
<gene>
    <name evidence="8" type="ORF">FIV39_10225</name>
    <name evidence="7" type="ORF">SAMN04490186_4153</name>
</gene>
<accession>A0A1H1HB65</accession>
<dbReference type="GO" id="GO:0000160">
    <property type="term" value="P:phosphorelay signal transduction system"/>
    <property type="evidence" value="ECO:0007669"/>
    <property type="project" value="InterPro"/>
</dbReference>
<dbReference type="SMART" id="SM00448">
    <property type="entry name" value="REC"/>
    <property type="match status" value="1"/>
</dbReference>
<dbReference type="Gene3D" id="1.10.10.10">
    <property type="entry name" value="Winged helix-like DNA-binding domain superfamily/Winged helix DNA-binding domain"/>
    <property type="match status" value="1"/>
</dbReference>
<dbReference type="EMBL" id="VFES01000005">
    <property type="protein sequence ID" value="TWR67079.1"/>
    <property type="molecule type" value="Genomic_DNA"/>
</dbReference>
<evidence type="ECO:0000313" key="9">
    <source>
        <dbReference type="Proteomes" id="UP000198740"/>
    </source>
</evidence>
<dbReference type="Proteomes" id="UP000317267">
    <property type="component" value="Unassembled WGS sequence"/>
</dbReference>
<dbReference type="AlphaFoldDB" id="A0A1H1HB65"/>
<name>A0A1H1HB65_9PSED</name>
<dbReference type="InterPro" id="IPR036388">
    <property type="entry name" value="WH-like_DNA-bd_sf"/>
</dbReference>
<dbReference type="PANTHER" id="PTHR44688:SF16">
    <property type="entry name" value="DNA-BINDING TRANSCRIPTIONAL ACTIVATOR DEVR_DOSR"/>
    <property type="match status" value="1"/>
</dbReference>
<dbReference type="GO" id="GO:0003677">
    <property type="term" value="F:DNA binding"/>
    <property type="evidence" value="ECO:0007669"/>
    <property type="project" value="UniProtKB-KW"/>
</dbReference>
<dbReference type="InterPro" id="IPR011006">
    <property type="entry name" value="CheY-like_superfamily"/>
</dbReference>
<dbReference type="SUPFAM" id="SSF52172">
    <property type="entry name" value="CheY-like"/>
    <property type="match status" value="1"/>
</dbReference>
<keyword evidence="3" id="KW-0804">Transcription</keyword>
<evidence type="ECO:0000256" key="1">
    <source>
        <dbReference type="ARBA" id="ARBA00023015"/>
    </source>
</evidence>
<dbReference type="InterPro" id="IPR016032">
    <property type="entry name" value="Sig_transdc_resp-reg_C-effctor"/>
</dbReference>
<proteinExistence type="predicted"/>
<dbReference type="SMART" id="SM00421">
    <property type="entry name" value="HTH_LUXR"/>
    <property type="match status" value="1"/>
</dbReference>
<dbReference type="Pfam" id="PF00196">
    <property type="entry name" value="GerE"/>
    <property type="match status" value="1"/>
</dbReference>
<dbReference type="PROSITE" id="PS50110">
    <property type="entry name" value="RESPONSE_REGULATORY"/>
    <property type="match status" value="1"/>
</dbReference>
<reference evidence="7 9" key="1">
    <citation type="submission" date="2016-10" db="EMBL/GenBank/DDBJ databases">
        <authorList>
            <person name="Varghese N."/>
            <person name="Submissions S."/>
        </authorList>
    </citation>
    <scope>NUCLEOTIDE SEQUENCE [LARGE SCALE GENOMIC DNA]</scope>
    <source>
        <strain evidence="7 9">BS2976</strain>
    </source>
</reference>
<dbReference type="PROSITE" id="PS00622">
    <property type="entry name" value="HTH_LUXR_1"/>
    <property type="match status" value="1"/>
</dbReference>
<keyword evidence="2" id="KW-0238">DNA-binding</keyword>
<evidence type="ECO:0000256" key="4">
    <source>
        <dbReference type="PROSITE-ProRule" id="PRU00169"/>
    </source>
</evidence>
<dbReference type="Pfam" id="PF00072">
    <property type="entry name" value="Response_reg"/>
    <property type="match status" value="1"/>
</dbReference>
<evidence type="ECO:0000313" key="8">
    <source>
        <dbReference type="EMBL" id="TWR67079.1"/>
    </source>
</evidence>
<feature type="modified residue" description="4-aspartylphosphate" evidence="4">
    <location>
        <position position="73"/>
    </location>
</feature>
<dbReference type="RefSeq" id="WP_090404203.1">
    <property type="nucleotide sequence ID" value="NZ_CAUSAB010000004.1"/>
</dbReference>
<feature type="domain" description="Response regulatory" evidence="6">
    <location>
        <begin position="24"/>
        <end position="138"/>
    </location>
</feature>
<dbReference type="Proteomes" id="UP000198740">
    <property type="component" value="Unassembled WGS sequence"/>
</dbReference>
<dbReference type="InterPro" id="IPR000792">
    <property type="entry name" value="Tscrpt_reg_LuxR_C"/>
</dbReference>
<dbReference type="PANTHER" id="PTHR44688">
    <property type="entry name" value="DNA-BINDING TRANSCRIPTIONAL ACTIVATOR DEVR_DOSR"/>
    <property type="match status" value="1"/>
</dbReference>
<comment type="caution">
    <text evidence="8">The sequence shown here is derived from an EMBL/GenBank/DDBJ whole genome shotgun (WGS) entry which is preliminary data.</text>
</comment>
<dbReference type="SUPFAM" id="SSF46894">
    <property type="entry name" value="C-terminal effector domain of the bipartite response regulators"/>
    <property type="match status" value="1"/>
</dbReference>
<evidence type="ECO:0000256" key="2">
    <source>
        <dbReference type="ARBA" id="ARBA00023125"/>
    </source>
</evidence>
<dbReference type="PROSITE" id="PS50043">
    <property type="entry name" value="HTH_LUXR_2"/>
    <property type="match status" value="1"/>
</dbReference>
<evidence type="ECO:0000259" key="6">
    <source>
        <dbReference type="PROSITE" id="PS50110"/>
    </source>
</evidence>
<dbReference type="Gene3D" id="3.40.50.2300">
    <property type="match status" value="1"/>
</dbReference>
<reference evidence="8 10" key="2">
    <citation type="submission" date="2019-06" db="EMBL/GenBank/DDBJ databases">
        <title>Pseudomonas bimorpha sp. nov. isolated from bovine raw milk and skim milk concentrate.</title>
        <authorList>
            <person name="Hofmann K."/>
            <person name="Huptas C."/>
            <person name="Doll E."/>
            <person name="Scherer S."/>
            <person name="Wenning M."/>
        </authorList>
    </citation>
    <scope>NUCLEOTIDE SEQUENCE [LARGE SCALE GENOMIC DNA]</scope>
    <source>
        <strain evidence="8 10">DSM 17515</strain>
    </source>
</reference>
<organism evidence="8 10">
    <name type="scientific">Pseudomonas grimontii</name>
    <dbReference type="NCBI Taxonomy" id="129847"/>
    <lineage>
        <taxon>Bacteria</taxon>
        <taxon>Pseudomonadati</taxon>
        <taxon>Pseudomonadota</taxon>
        <taxon>Gammaproteobacteria</taxon>
        <taxon>Pseudomonadales</taxon>
        <taxon>Pseudomonadaceae</taxon>
        <taxon>Pseudomonas</taxon>
    </lineage>
</organism>
<protein>
    <submittedName>
        <fullName evidence="8">Response regulator transcription factor</fullName>
    </submittedName>
    <submittedName>
        <fullName evidence="7">Two-component response regulator, FixJ family, consists of REC and HTH domains</fullName>
    </submittedName>
</protein>
<dbReference type="OrthoDB" id="9802186at2"/>
<evidence type="ECO:0000259" key="5">
    <source>
        <dbReference type="PROSITE" id="PS50043"/>
    </source>
</evidence>
<sequence length="229" mass="24973">MQVNQSMSHGDERLHRIDQMSDSVVHVVDEDAVLRRHLCAALTCEGYGVRQYASADEFLDSYTGEPQGCLIIDTCLPGTRAIEVVGCLRAQGDDLPILMISGNSRVADVVAAMKAGVCDFIEKPFAYRQLMASVATALAGQTENEGNKALRRAAIDHISHLTARQRQILGMVLDGHPSKNIAVDLGISQRTVEKHRASIMSRTHARSIPELARIALAARDVRPNRCAFG</sequence>
<feature type="domain" description="HTH luxR-type" evidence="5">
    <location>
        <begin position="154"/>
        <end position="219"/>
    </location>
</feature>
<evidence type="ECO:0000313" key="10">
    <source>
        <dbReference type="Proteomes" id="UP000317267"/>
    </source>
</evidence>
<dbReference type="PRINTS" id="PR00038">
    <property type="entry name" value="HTHLUXR"/>
</dbReference>